<dbReference type="Pfam" id="PF00440">
    <property type="entry name" value="TetR_N"/>
    <property type="match status" value="1"/>
</dbReference>
<dbReference type="InterPro" id="IPR050109">
    <property type="entry name" value="HTH-type_TetR-like_transc_reg"/>
</dbReference>
<evidence type="ECO:0000256" key="3">
    <source>
        <dbReference type="ARBA" id="ARBA00023163"/>
    </source>
</evidence>
<dbReference type="PROSITE" id="PS50977">
    <property type="entry name" value="HTH_TETR_2"/>
    <property type="match status" value="1"/>
</dbReference>
<dbReference type="PRINTS" id="PR00455">
    <property type="entry name" value="HTHTETR"/>
</dbReference>
<dbReference type="AlphaFoldDB" id="A0A4Y7RR19"/>
<evidence type="ECO:0000259" key="6">
    <source>
        <dbReference type="PROSITE" id="PS50977"/>
    </source>
</evidence>
<dbReference type="EMBL" id="QFFZ01000016">
    <property type="protein sequence ID" value="TEB11226.1"/>
    <property type="molecule type" value="Genomic_DNA"/>
</dbReference>
<dbReference type="SUPFAM" id="SSF46689">
    <property type="entry name" value="Homeodomain-like"/>
    <property type="match status" value="1"/>
</dbReference>
<keyword evidence="8" id="KW-1185">Reference proteome</keyword>
<sequence length="203" mass="22821">MTQYAGVDEMPESQRQKQKKQTRKHLITMAFNQLAKDGLINTRTADIAKAAGVSHGTVFAHFPTRDALLTEVINEFGARVTRRLHELAGGGSVHEILEAHLKGLAEFEPFYTRLVREGSLLPESARNTLIMIQSAVSFHLSQAAEREMAAGIIRRLPMHLLFNTWIGLVHYYLANGDLFSPGKPVLERYGKELLEHYLTLITE</sequence>
<keyword evidence="1" id="KW-0805">Transcription regulation</keyword>
<feature type="region of interest" description="Disordered" evidence="5">
    <location>
        <begin position="1"/>
        <end position="22"/>
    </location>
</feature>
<evidence type="ECO:0000256" key="5">
    <source>
        <dbReference type="SAM" id="MobiDB-lite"/>
    </source>
</evidence>
<dbReference type="InterPro" id="IPR009057">
    <property type="entry name" value="Homeodomain-like_sf"/>
</dbReference>
<evidence type="ECO:0000256" key="4">
    <source>
        <dbReference type="PROSITE-ProRule" id="PRU00335"/>
    </source>
</evidence>
<evidence type="ECO:0000256" key="1">
    <source>
        <dbReference type="ARBA" id="ARBA00023015"/>
    </source>
</evidence>
<dbReference type="PANTHER" id="PTHR30055:SF234">
    <property type="entry name" value="HTH-TYPE TRANSCRIPTIONAL REGULATOR BETI"/>
    <property type="match status" value="1"/>
</dbReference>
<dbReference type="GO" id="GO:0003700">
    <property type="term" value="F:DNA-binding transcription factor activity"/>
    <property type="evidence" value="ECO:0007669"/>
    <property type="project" value="TreeGrafter"/>
</dbReference>
<keyword evidence="2 4" id="KW-0238">DNA-binding</keyword>
<protein>
    <submittedName>
        <fullName evidence="7">HTH-type transcriptional repressor</fullName>
    </submittedName>
</protein>
<dbReference type="InterPro" id="IPR001647">
    <property type="entry name" value="HTH_TetR"/>
</dbReference>
<name>A0A4Y7RR19_9FIRM</name>
<dbReference type="Gene3D" id="1.10.357.10">
    <property type="entry name" value="Tetracycline Repressor, domain 2"/>
    <property type="match status" value="1"/>
</dbReference>
<comment type="caution">
    <text evidence="7">The sequence shown here is derived from an EMBL/GenBank/DDBJ whole genome shotgun (WGS) entry which is preliminary data.</text>
</comment>
<evidence type="ECO:0000256" key="2">
    <source>
        <dbReference type="ARBA" id="ARBA00023125"/>
    </source>
</evidence>
<feature type="DNA-binding region" description="H-T-H motif" evidence="4">
    <location>
        <begin position="43"/>
        <end position="62"/>
    </location>
</feature>
<organism evidence="7 8">
    <name type="scientific">Pelotomaculum propionicicum</name>
    <dbReference type="NCBI Taxonomy" id="258475"/>
    <lineage>
        <taxon>Bacteria</taxon>
        <taxon>Bacillati</taxon>
        <taxon>Bacillota</taxon>
        <taxon>Clostridia</taxon>
        <taxon>Eubacteriales</taxon>
        <taxon>Desulfotomaculaceae</taxon>
        <taxon>Pelotomaculum</taxon>
    </lineage>
</organism>
<keyword evidence="3" id="KW-0804">Transcription</keyword>
<reference evidence="7 8" key="1">
    <citation type="journal article" date="2018" name="Environ. Microbiol.">
        <title>Novel energy conservation strategies and behaviour of Pelotomaculum schinkii driving syntrophic propionate catabolism.</title>
        <authorList>
            <person name="Hidalgo-Ahumada C.A.P."/>
            <person name="Nobu M.K."/>
            <person name="Narihiro T."/>
            <person name="Tamaki H."/>
            <person name="Liu W.T."/>
            <person name="Kamagata Y."/>
            <person name="Stams A.J.M."/>
            <person name="Imachi H."/>
            <person name="Sousa D.Z."/>
        </authorList>
    </citation>
    <scope>NUCLEOTIDE SEQUENCE [LARGE SCALE GENOMIC DNA]</scope>
    <source>
        <strain evidence="7 8">MGP</strain>
    </source>
</reference>
<accession>A0A4Y7RR19</accession>
<feature type="domain" description="HTH tetR-type" evidence="6">
    <location>
        <begin position="20"/>
        <end position="80"/>
    </location>
</feature>
<evidence type="ECO:0000313" key="7">
    <source>
        <dbReference type="EMBL" id="TEB11226.1"/>
    </source>
</evidence>
<dbReference type="PANTHER" id="PTHR30055">
    <property type="entry name" value="HTH-TYPE TRANSCRIPTIONAL REGULATOR RUTR"/>
    <property type="match status" value="1"/>
</dbReference>
<gene>
    <name evidence="7" type="ORF">Pmgp_01761</name>
</gene>
<dbReference type="GO" id="GO:0000976">
    <property type="term" value="F:transcription cis-regulatory region binding"/>
    <property type="evidence" value="ECO:0007669"/>
    <property type="project" value="TreeGrafter"/>
</dbReference>
<proteinExistence type="predicted"/>
<dbReference type="Proteomes" id="UP000297597">
    <property type="component" value="Unassembled WGS sequence"/>
</dbReference>
<evidence type="ECO:0000313" key="8">
    <source>
        <dbReference type="Proteomes" id="UP000297597"/>
    </source>
</evidence>